<proteinExistence type="predicted"/>
<dbReference type="GO" id="GO:0016740">
    <property type="term" value="F:transferase activity"/>
    <property type="evidence" value="ECO:0007669"/>
    <property type="project" value="UniProtKB-KW"/>
</dbReference>
<gene>
    <name evidence="2" type="ORF">Syn7803C25_276</name>
</gene>
<dbReference type="InterPro" id="IPR029044">
    <property type="entry name" value="Nucleotide-diphossugar_trans"/>
</dbReference>
<organism evidence="2 3">
    <name type="scientific">Synechococcus phage ACG-2014f</name>
    <dbReference type="NCBI Taxonomy" id="1493511"/>
    <lineage>
        <taxon>Viruses</taxon>
        <taxon>Duplodnaviria</taxon>
        <taxon>Heunggongvirae</taxon>
        <taxon>Uroviricota</taxon>
        <taxon>Caudoviricetes</taxon>
        <taxon>Pantevenvirales</taxon>
        <taxon>Kyanoviridae</taxon>
        <taxon>Atlauavirus</taxon>
        <taxon>Atlauavirus tusconc8</taxon>
    </lineage>
</organism>
<feature type="domain" description="Glycosyltransferase 2-like" evidence="1">
    <location>
        <begin position="6"/>
        <end position="116"/>
    </location>
</feature>
<evidence type="ECO:0000259" key="1">
    <source>
        <dbReference type="Pfam" id="PF00535"/>
    </source>
</evidence>
<dbReference type="Pfam" id="PF00535">
    <property type="entry name" value="Glycos_transf_2"/>
    <property type="match status" value="1"/>
</dbReference>
<dbReference type="Proteomes" id="UP000185306">
    <property type="component" value="Segment"/>
</dbReference>
<sequence>MSKVDIVIPCHELYEILGECIESVLETKSHNPNTFGQVILVDDDSSSEGTLEEYFSDKYPDVKYVRNPKRMYFSGTVNHGSDYVTSKYFMMLNSDTLIETPNWLEVMVEEYNSDDKIKIISANFNDRKPYFSGGPFVCGVCLMMEIDLFRQIGKLKSDGKFIHWHSDKKLQNDVRRMGYLNALSTAKIKHLGGRSRGYIPTELER</sequence>
<accession>A0A0E3G4U3</accession>
<protein>
    <submittedName>
        <fullName evidence="2">Glycosyl transferase family 2</fullName>
    </submittedName>
</protein>
<keyword evidence="2" id="KW-0808">Transferase</keyword>
<evidence type="ECO:0000313" key="3">
    <source>
        <dbReference type="Proteomes" id="UP000185306"/>
    </source>
</evidence>
<dbReference type="EMBL" id="KJ019152">
    <property type="protein sequence ID" value="AIX44199.1"/>
    <property type="molecule type" value="Genomic_DNA"/>
</dbReference>
<dbReference type="InterPro" id="IPR001173">
    <property type="entry name" value="Glyco_trans_2-like"/>
</dbReference>
<dbReference type="Gene3D" id="3.90.550.10">
    <property type="entry name" value="Spore Coat Polysaccharide Biosynthesis Protein SpsA, Chain A"/>
    <property type="match status" value="1"/>
</dbReference>
<dbReference type="SUPFAM" id="SSF53448">
    <property type="entry name" value="Nucleotide-diphospho-sugar transferases"/>
    <property type="match status" value="1"/>
</dbReference>
<name>A0A0E3G4U3_9CAUD</name>
<evidence type="ECO:0000313" key="2">
    <source>
        <dbReference type="EMBL" id="AIX44199.1"/>
    </source>
</evidence>
<reference evidence="2 3" key="1">
    <citation type="submission" date="2013-12" db="EMBL/GenBank/DDBJ databases">
        <title>Ecological redundancy of diverse viral populations within a natural community.</title>
        <authorList>
            <person name="Gregory A.C."/>
            <person name="LaButti K."/>
            <person name="Copeland A."/>
            <person name="Woyke T."/>
            <person name="Sullivan M.B."/>
        </authorList>
    </citation>
    <scope>NUCLEOTIDE SEQUENCE [LARGE SCALE GENOMIC DNA]</scope>
    <source>
        <strain evidence="2">Syn7803C25</strain>
    </source>
</reference>
<dbReference type="PANTHER" id="PTHR43179:SF7">
    <property type="entry name" value="RHAMNOSYLTRANSFERASE WBBL"/>
    <property type="match status" value="1"/>
</dbReference>
<dbReference type="PANTHER" id="PTHR43179">
    <property type="entry name" value="RHAMNOSYLTRANSFERASE WBBL"/>
    <property type="match status" value="1"/>
</dbReference>